<evidence type="ECO:0000313" key="3">
    <source>
        <dbReference type="EMBL" id="QYR53521.1"/>
    </source>
</evidence>
<evidence type="ECO:0000313" key="4">
    <source>
        <dbReference type="Proteomes" id="UP000824755"/>
    </source>
</evidence>
<dbReference type="EMBL" id="CP080544">
    <property type="protein sequence ID" value="QYR53521.1"/>
    <property type="molecule type" value="Genomic_DNA"/>
</dbReference>
<gene>
    <name evidence="3" type="ORF">H8L67_03175</name>
</gene>
<feature type="compositionally biased region" description="Basic and acidic residues" evidence="1">
    <location>
        <begin position="76"/>
        <end position="92"/>
    </location>
</feature>
<feature type="signal peptide" evidence="2">
    <location>
        <begin position="1"/>
        <end position="20"/>
    </location>
</feature>
<dbReference type="Proteomes" id="UP000824755">
    <property type="component" value="Chromosome"/>
</dbReference>
<feature type="region of interest" description="Disordered" evidence="1">
    <location>
        <begin position="67"/>
        <end position="92"/>
    </location>
</feature>
<reference evidence="3 4" key="1">
    <citation type="submission" date="2021-08" db="EMBL/GenBank/DDBJ databases">
        <title>Lysobacter sp. strain CJ11 Genome sequencing and assembly.</title>
        <authorList>
            <person name="Kim I."/>
        </authorList>
    </citation>
    <scope>NUCLEOTIDE SEQUENCE [LARGE SCALE GENOMIC DNA]</scope>
    <source>
        <strain evidence="3 4">CJ11</strain>
    </source>
</reference>
<dbReference type="RefSeq" id="WP_220380337.1">
    <property type="nucleotide sequence ID" value="NZ_CP080544.1"/>
</dbReference>
<feature type="chain" id="PRO_5046170275" evidence="2">
    <location>
        <begin position="21"/>
        <end position="139"/>
    </location>
</feature>
<organism evidence="3 4">
    <name type="scientific">Lysobacter soyae</name>
    <dbReference type="NCBI Taxonomy" id="2764185"/>
    <lineage>
        <taxon>Bacteria</taxon>
        <taxon>Pseudomonadati</taxon>
        <taxon>Pseudomonadota</taxon>
        <taxon>Gammaproteobacteria</taxon>
        <taxon>Lysobacterales</taxon>
        <taxon>Lysobacteraceae</taxon>
        <taxon>Lysobacter</taxon>
    </lineage>
</organism>
<evidence type="ECO:0000256" key="1">
    <source>
        <dbReference type="SAM" id="MobiDB-lite"/>
    </source>
</evidence>
<sequence>MKFPSLVFAVLVALGTPAYAQSQRPQTQQSLSDWEALTPAQREVLIAPLRARWNDNPTQRAEMMNRAQHWASMSPTERKLAQRGMHRWEKLSPEQRAEAKELYLRMKTMTPEARRALRDQWHSMTAEQRAAWLKANPPR</sequence>
<proteinExistence type="predicted"/>
<keyword evidence="2" id="KW-0732">Signal</keyword>
<protein>
    <submittedName>
        <fullName evidence="3">DUF3106 domain-containing protein</fullName>
    </submittedName>
</protein>
<keyword evidence="4" id="KW-1185">Reference proteome</keyword>
<dbReference type="InterPro" id="IPR021455">
    <property type="entry name" value="DUF3106"/>
</dbReference>
<name>A0ABX8WRR4_9GAMM</name>
<evidence type="ECO:0000256" key="2">
    <source>
        <dbReference type="SAM" id="SignalP"/>
    </source>
</evidence>
<dbReference type="Pfam" id="PF11304">
    <property type="entry name" value="DUF3106"/>
    <property type="match status" value="1"/>
</dbReference>
<accession>A0ABX8WRR4</accession>